<dbReference type="CDD" id="cd01949">
    <property type="entry name" value="GGDEF"/>
    <property type="match status" value="1"/>
</dbReference>
<comment type="caution">
    <text evidence="4">The sequence shown here is derived from an EMBL/GenBank/DDBJ whole genome shotgun (WGS) entry which is preliminary data.</text>
</comment>
<dbReference type="InterPro" id="IPR043128">
    <property type="entry name" value="Rev_trsase/Diguanyl_cyclase"/>
</dbReference>
<dbReference type="EC" id="2.7.7.65" evidence="1"/>
<dbReference type="PROSITE" id="PS50887">
    <property type="entry name" value="GGDEF"/>
    <property type="match status" value="1"/>
</dbReference>
<evidence type="ECO:0000256" key="2">
    <source>
        <dbReference type="ARBA" id="ARBA00034247"/>
    </source>
</evidence>
<dbReference type="AlphaFoldDB" id="A0A9D7HTZ4"/>
<dbReference type="GO" id="GO:0052621">
    <property type="term" value="F:diguanylate cyclase activity"/>
    <property type="evidence" value="ECO:0007669"/>
    <property type="project" value="UniProtKB-EC"/>
</dbReference>
<sequence length="164" mass="17586">MLNRRGLSKALKVLNGRTTRSDSPVACVAIDLDNFKETNDRFGHPEGDAALQAFAVALTASCRSEDICARLGGDEFLLLLPGTTADQASQLLDRIRGFMEQAHPEIAERQYRLSFSAGIATVESHGTTEEELLCRADGALLDAKRAGKDRSVIVISAASASGHE</sequence>
<reference evidence="4" key="1">
    <citation type="submission" date="2020-10" db="EMBL/GenBank/DDBJ databases">
        <title>Connecting structure to function with the recovery of over 1000 high-quality activated sludge metagenome-assembled genomes encoding full-length rRNA genes using long-read sequencing.</title>
        <authorList>
            <person name="Singleton C.M."/>
            <person name="Petriglieri F."/>
            <person name="Kristensen J.M."/>
            <person name="Kirkegaard R.H."/>
            <person name="Michaelsen T.Y."/>
            <person name="Andersen M.H."/>
            <person name="Karst S.M."/>
            <person name="Dueholm M.S."/>
            <person name="Nielsen P.H."/>
            <person name="Albertsen M."/>
        </authorList>
    </citation>
    <scope>NUCLEOTIDE SEQUENCE</scope>
    <source>
        <strain evidence="4">Bjer_18-Q3-R1-45_BAT3C.347</strain>
    </source>
</reference>
<dbReference type="PANTHER" id="PTHR45138">
    <property type="entry name" value="REGULATORY COMPONENTS OF SENSORY TRANSDUCTION SYSTEM"/>
    <property type="match status" value="1"/>
</dbReference>
<dbReference type="InterPro" id="IPR000160">
    <property type="entry name" value="GGDEF_dom"/>
</dbReference>
<dbReference type="NCBIfam" id="TIGR00254">
    <property type="entry name" value="GGDEF"/>
    <property type="match status" value="1"/>
</dbReference>
<dbReference type="Proteomes" id="UP000807785">
    <property type="component" value="Unassembled WGS sequence"/>
</dbReference>
<organism evidence="4 5">
    <name type="scientific">Candidatus Methylophosphatis roskildensis</name>
    <dbReference type="NCBI Taxonomy" id="2899263"/>
    <lineage>
        <taxon>Bacteria</taxon>
        <taxon>Pseudomonadati</taxon>
        <taxon>Pseudomonadota</taxon>
        <taxon>Betaproteobacteria</taxon>
        <taxon>Nitrosomonadales</taxon>
        <taxon>Sterolibacteriaceae</taxon>
        <taxon>Candidatus Methylophosphatis</taxon>
    </lineage>
</organism>
<name>A0A9D7HTZ4_9PROT</name>
<dbReference type="Gene3D" id="3.30.70.270">
    <property type="match status" value="1"/>
</dbReference>
<dbReference type="SUPFAM" id="SSF55073">
    <property type="entry name" value="Nucleotide cyclase"/>
    <property type="match status" value="1"/>
</dbReference>
<evidence type="ECO:0000256" key="1">
    <source>
        <dbReference type="ARBA" id="ARBA00012528"/>
    </source>
</evidence>
<evidence type="ECO:0000259" key="3">
    <source>
        <dbReference type="PROSITE" id="PS50887"/>
    </source>
</evidence>
<evidence type="ECO:0000313" key="5">
    <source>
        <dbReference type="Proteomes" id="UP000807785"/>
    </source>
</evidence>
<dbReference type="InterPro" id="IPR050469">
    <property type="entry name" value="Diguanylate_Cyclase"/>
</dbReference>
<protein>
    <recommendedName>
        <fullName evidence="1">diguanylate cyclase</fullName>
        <ecNumber evidence="1">2.7.7.65</ecNumber>
    </recommendedName>
</protein>
<comment type="catalytic activity">
    <reaction evidence="2">
        <text>2 GTP = 3',3'-c-di-GMP + 2 diphosphate</text>
        <dbReference type="Rhea" id="RHEA:24898"/>
        <dbReference type="ChEBI" id="CHEBI:33019"/>
        <dbReference type="ChEBI" id="CHEBI:37565"/>
        <dbReference type="ChEBI" id="CHEBI:58805"/>
        <dbReference type="EC" id="2.7.7.65"/>
    </reaction>
</comment>
<feature type="domain" description="GGDEF" evidence="3">
    <location>
        <begin position="23"/>
        <end position="156"/>
    </location>
</feature>
<dbReference type="InterPro" id="IPR029787">
    <property type="entry name" value="Nucleotide_cyclase"/>
</dbReference>
<dbReference type="EMBL" id="JADJEV010000003">
    <property type="protein sequence ID" value="MBK6973165.1"/>
    <property type="molecule type" value="Genomic_DNA"/>
</dbReference>
<evidence type="ECO:0000313" key="4">
    <source>
        <dbReference type="EMBL" id="MBK6973165.1"/>
    </source>
</evidence>
<proteinExistence type="predicted"/>
<dbReference type="PANTHER" id="PTHR45138:SF9">
    <property type="entry name" value="DIGUANYLATE CYCLASE DGCM-RELATED"/>
    <property type="match status" value="1"/>
</dbReference>
<gene>
    <name evidence="4" type="ORF">IPH26_09530</name>
</gene>
<accession>A0A9D7HTZ4</accession>
<dbReference type="Pfam" id="PF00990">
    <property type="entry name" value="GGDEF"/>
    <property type="match status" value="1"/>
</dbReference>
<dbReference type="SMART" id="SM00267">
    <property type="entry name" value="GGDEF"/>
    <property type="match status" value="1"/>
</dbReference>